<dbReference type="GO" id="GO:0015631">
    <property type="term" value="F:tubulin binding"/>
    <property type="evidence" value="ECO:0007669"/>
    <property type="project" value="TreeGrafter"/>
</dbReference>
<evidence type="ECO:0000256" key="3">
    <source>
        <dbReference type="ARBA" id="ARBA00022840"/>
    </source>
</evidence>
<dbReference type="SUPFAM" id="SSF56059">
    <property type="entry name" value="Glutathione synthetase ATP-binding domain-like"/>
    <property type="match status" value="1"/>
</dbReference>
<organism evidence="5">
    <name type="scientific">Cacopsylla melanoneura</name>
    <dbReference type="NCBI Taxonomy" id="428564"/>
    <lineage>
        <taxon>Eukaryota</taxon>
        <taxon>Metazoa</taxon>
        <taxon>Ecdysozoa</taxon>
        <taxon>Arthropoda</taxon>
        <taxon>Hexapoda</taxon>
        <taxon>Insecta</taxon>
        <taxon>Pterygota</taxon>
        <taxon>Neoptera</taxon>
        <taxon>Paraneoptera</taxon>
        <taxon>Hemiptera</taxon>
        <taxon>Sternorrhyncha</taxon>
        <taxon>Psylloidea</taxon>
        <taxon>Psyllidae</taxon>
        <taxon>Psyllinae</taxon>
        <taxon>Cacopsylla</taxon>
    </lineage>
</organism>
<dbReference type="PANTHER" id="PTHR12241">
    <property type="entry name" value="TUBULIN POLYGLUTAMYLASE"/>
    <property type="match status" value="1"/>
</dbReference>
<dbReference type="InterPro" id="IPR004344">
    <property type="entry name" value="TTL/TTLL_fam"/>
</dbReference>
<dbReference type="GO" id="GO:0000226">
    <property type="term" value="P:microtubule cytoskeleton organization"/>
    <property type="evidence" value="ECO:0007669"/>
    <property type="project" value="TreeGrafter"/>
</dbReference>
<evidence type="ECO:0000256" key="2">
    <source>
        <dbReference type="ARBA" id="ARBA00022741"/>
    </source>
</evidence>
<keyword evidence="2" id="KW-0547">Nucleotide-binding</keyword>
<dbReference type="PANTHER" id="PTHR12241:SF161">
    <property type="entry name" value="TUBULIN POLYGLUTAMYLASE TTLL6"/>
    <property type="match status" value="1"/>
</dbReference>
<keyword evidence="3" id="KW-0067">ATP-binding</keyword>
<dbReference type="GO" id="GO:0036064">
    <property type="term" value="C:ciliary basal body"/>
    <property type="evidence" value="ECO:0007669"/>
    <property type="project" value="TreeGrafter"/>
</dbReference>
<accession>A0A8D8W333</accession>
<dbReference type="GO" id="GO:0005524">
    <property type="term" value="F:ATP binding"/>
    <property type="evidence" value="ECO:0007669"/>
    <property type="project" value="UniProtKB-KW"/>
</dbReference>
<keyword evidence="1" id="KW-0436">Ligase</keyword>
<evidence type="ECO:0000256" key="4">
    <source>
        <dbReference type="SAM" id="MobiDB-lite"/>
    </source>
</evidence>
<feature type="compositionally biased region" description="Basic and acidic residues" evidence="4">
    <location>
        <begin position="581"/>
        <end position="594"/>
    </location>
</feature>
<name>A0A8D8W333_9HEMI</name>
<evidence type="ECO:0000256" key="1">
    <source>
        <dbReference type="ARBA" id="ARBA00022598"/>
    </source>
</evidence>
<protein>
    <submittedName>
        <fullName evidence="5">Tubulin polyglutamylase TTLL13P</fullName>
    </submittedName>
</protein>
<feature type="region of interest" description="Disordered" evidence="4">
    <location>
        <begin position="1"/>
        <end position="25"/>
    </location>
</feature>
<evidence type="ECO:0000313" key="5">
    <source>
        <dbReference type="EMBL" id="CAG6645272.1"/>
    </source>
</evidence>
<dbReference type="AlphaFoldDB" id="A0A8D8W333"/>
<proteinExistence type="predicted"/>
<dbReference type="Gene3D" id="3.30.470.20">
    <property type="entry name" value="ATP-grasp fold, B domain"/>
    <property type="match status" value="1"/>
</dbReference>
<dbReference type="EMBL" id="HBUF01136309">
    <property type="protein sequence ID" value="CAG6645272.1"/>
    <property type="molecule type" value="Transcribed_RNA"/>
</dbReference>
<dbReference type="PROSITE" id="PS51221">
    <property type="entry name" value="TTL"/>
    <property type="match status" value="1"/>
</dbReference>
<sequence length="650" mass="75569">MLLSVMNTSHRTKDGDFQNENKKPTSFQYVKDMLPKAGKNDASENISQVSSSQYSNLTFLSGDAKTILWHEQNIRERQDYVEEDSDIEETTGQSERITILSDRCLTPAFTSNNHIKNCLSIKRSKPASTTICVQLCNYELVNNIATKLGFKIVDHSCEWDIFWSSPVINQGKLLQLRGFQRTNHFPFIGELCRKNLLAKNLNNMKQLFPEEYNFFPKTWILPEDKCQILSYLNKKKTTVIVKPANESCGSGIFLARNPRHLVQAKQNDICQAYIANPFLIDGYKFDIRVYTLLTSCDPMRLYAYNNGLARFATVKYEKPNESNINNHFMHLTNYSINKNSTTYMHDKEYGSKRDISKLNEWFKRNGYETQEIWARIDDVIVKTVLASNDKLKEKYRATFSKHNDTTACFQLLGFDILLDENLNPIVLEVNSSPSFKTDTELDTEVKERVLTDTFILCNLNRSIKQKVKLEEKVEIENRLLKRTVPKKLSYKPKQWSWEQEHKGNYRLLYPCPDVEKYTLLTCHRSDKPPYHYHYDTLSRSIRAMFVKTHQYCSNMENNGRKMKKRGNKRLAVKREIKSEPKMTVKPDERSKPECRLPNQNMHQKKNATCGTALLPGLSSKSECSNRKISNKVSNALSTNITRKTRQIPWH</sequence>
<feature type="region of interest" description="Disordered" evidence="4">
    <location>
        <begin position="581"/>
        <end position="602"/>
    </location>
</feature>
<feature type="compositionally biased region" description="Basic and acidic residues" evidence="4">
    <location>
        <begin position="11"/>
        <end position="23"/>
    </location>
</feature>
<dbReference type="GO" id="GO:0070740">
    <property type="term" value="F:tubulin-glutamic acid ligase activity"/>
    <property type="evidence" value="ECO:0007669"/>
    <property type="project" value="TreeGrafter"/>
</dbReference>
<reference evidence="5" key="1">
    <citation type="submission" date="2021-05" db="EMBL/GenBank/DDBJ databases">
        <authorList>
            <person name="Alioto T."/>
            <person name="Alioto T."/>
            <person name="Gomez Garrido J."/>
        </authorList>
    </citation>
    <scope>NUCLEOTIDE SEQUENCE</scope>
</reference>
<dbReference type="Pfam" id="PF03133">
    <property type="entry name" value="TTL"/>
    <property type="match status" value="1"/>
</dbReference>